<dbReference type="RefSeq" id="WP_052604483.1">
    <property type="nucleotide sequence ID" value="NZ_JXYS01000018.1"/>
</dbReference>
<feature type="transmembrane region" description="Helical" evidence="2">
    <location>
        <begin position="21"/>
        <end position="42"/>
    </location>
</feature>
<evidence type="ECO:0000256" key="2">
    <source>
        <dbReference type="SAM" id="Phobius"/>
    </source>
</evidence>
<dbReference type="EMBL" id="JXYS01000018">
    <property type="protein sequence ID" value="KJF18326.1"/>
    <property type="molecule type" value="Genomic_DNA"/>
</dbReference>
<keyword evidence="2" id="KW-0472">Membrane</keyword>
<name>A0A0D8HMM6_9ACTN</name>
<keyword evidence="2" id="KW-1133">Transmembrane helix</keyword>
<keyword evidence="4" id="KW-1185">Reference proteome</keyword>
<accession>A0A0D8HMM6</accession>
<reference evidence="3 4" key="1">
    <citation type="submission" date="2015-01" db="EMBL/GenBank/DDBJ databases">
        <title>Draft genome of the acidophilic iron oxidizer Acidithrix ferrooxidans strain Py-F3.</title>
        <authorList>
            <person name="Poehlein A."/>
            <person name="Eisen S."/>
            <person name="Schloemann M."/>
            <person name="Johnson B.D."/>
            <person name="Daniel R."/>
            <person name="Muehling M."/>
        </authorList>
    </citation>
    <scope>NUCLEOTIDE SEQUENCE [LARGE SCALE GENOMIC DNA]</scope>
    <source>
        <strain evidence="3 4">Py-F3</strain>
    </source>
</reference>
<comment type="caution">
    <text evidence="3">The sequence shown here is derived from an EMBL/GenBank/DDBJ whole genome shotgun (WGS) entry which is preliminary data.</text>
</comment>
<organism evidence="3 4">
    <name type="scientific">Acidithrix ferrooxidans</name>
    <dbReference type="NCBI Taxonomy" id="1280514"/>
    <lineage>
        <taxon>Bacteria</taxon>
        <taxon>Bacillati</taxon>
        <taxon>Actinomycetota</taxon>
        <taxon>Acidimicrobiia</taxon>
        <taxon>Acidimicrobiales</taxon>
        <taxon>Acidimicrobiaceae</taxon>
        <taxon>Acidithrix</taxon>
    </lineage>
</organism>
<protein>
    <submittedName>
        <fullName evidence="3">Uncharacterized protein</fullName>
    </submittedName>
</protein>
<dbReference type="AlphaFoldDB" id="A0A0D8HMM6"/>
<evidence type="ECO:0000313" key="3">
    <source>
        <dbReference type="EMBL" id="KJF18326.1"/>
    </source>
</evidence>
<dbReference type="Proteomes" id="UP000032360">
    <property type="component" value="Unassembled WGS sequence"/>
</dbReference>
<evidence type="ECO:0000256" key="1">
    <source>
        <dbReference type="SAM" id="MobiDB-lite"/>
    </source>
</evidence>
<keyword evidence="2" id="KW-0812">Transmembrane</keyword>
<sequence length="172" mass="17372">MRKVLDEKARKKRNTKIKNTARRVVPFMIIAPASVIGAHVGVDFVSTPTHLYPLNLSASAKAAAAAAQKATASINQVAQEVNKTANALAGVANQSAGNQSAIGAIQNGITQIQNTPVPTLGPLASPAQNSQATSAPRAAGGASTPSANSPAPVIRIPTAQIPAATTRASLLG</sequence>
<feature type="region of interest" description="Disordered" evidence="1">
    <location>
        <begin position="119"/>
        <end position="153"/>
    </location>
</feature>
<gene>
    <name evidence="3" type="ORF">AXFE_07140</name>
</gene>
<evidence type="ECO:0000313" key="4">
    <source>
        <dbReference type="Proteomes" id="UP000032360"/>
    </source>
</evidence>
<proteinExistence type="predicted"/>
<dbReference type="STRING" id="1280514.AXFE_07140"/>